<dbReference type="PROSITE" id="PS51177">
    <property type="entry name" value="LUMAZINE_BIND"/>
    <property type="match status" value="2"/>
</dbReference>
<dbReference type="PANTHER" id="PTHR21098:SF0">
    <property type="entry name" value="RIBOFLAVIN SYNTHASE"/>
    <property type="match status" value="1"/>
</dbReference>
<evidence type="ECO:0000313" key="9">
    <source>
        <dbReference type="EMBL" id="SVA21191.1"/>
    </source>
</evidence>
<evidence type="ECO:0000256" key="5">
    <source>
        <dbReference type="ARBA" id="ARBA00022619"/>
    </source>
</evidence>
<accession>A0A381U0C0</accession>
<evidence type="ECO:0000256" key="2">
    <source>
        <dbReference type="ARBA" id="ARBA00004887"/>
    </source>
</evidence>
<feature type="domain" description="Lumazine-binding" evidence="8">
    <location>
        <begin position="72"/>
        <end position="168"/>
    </location>
</feature>
<reference evidence="9" key="1">
    <citation type="submission" date="2018-05" db="EMBL/GenBank/DDBJ databases">
        <authorList>
            <person name="Lanie J.A."/>
            <person name="Ng W.-L."/>
            <person name="Kazmierczak K.M."/>
            <person name="Andrzejewski T.M."/>
            <person name="Davidsen T.M."/>
            <person name="Wayne K.J."/>
            <person name="Tettelin H."/>
            <person name="Glass J.I."/>
            <person name="Rusch D."/>
            <person name="Podicherti R."/>
            <person name="Tsui H.-C.T."/>
            <person name="Winkler M.E."/>
        </authorList>
    </citation>
    <scope>NUCLEOTIDE SEQUENCE</scope>
</reference>
<evidence type="ECO:0000256" key="4">
    <source>
        <dbReference type="ARBA" id="ARBA00013950"/>
    </source>
</evidence>
<evidence type="ECO:0000256" key="3">
    <source>
        <dbReference type="ARBA" id="ARBA00012827"/>
    </source>
</evidence>
<dbReference type="FunFam" id="2.40.30.20:FF:000004">
    <property type="entry name" value="Riboflavin synthase, alpha subunit"/>
    <property type="match status" value="1"/>
</dbReference>
<gene>
    <name evidence="9" type="ORF">METZ01_LOCUS74045</name>
</gene>
<comment type="pathway">
    <text evidence="2">Cofactor biosynthesis; riboflavin biosynthesis; riboflavin from 2-hydroxy-3-oxobutyl phosphate and 5-amino-6-(D-ribitylamino)uracil: step 2/2.</text>
</comment>
<name>A0A381U0C0_9ZZZZ</name>
<dbReference type="InterPro" id="IPR023366">
    <property type="entry name" value="ATP_synth_asu-like_sf"/>
</dbReference>
<dbReference type="Gene3D" id="2.40.30.20">
    <property type="match status" value="2"/>
</dbReference>
<dbReference type="InterPro" id="IPR017938">
    <property type="entry name" value="Riboflavin_synthase-like_b-brl"/>
</dbReference>
<evidence type="ECO:0000256" key="1">
    <source>
        <dbReference type="ARBA" id="ARBA00002803"/>
    </source>
</evidence>
<evidence type="ECO:0000256" key="6">
    <source>
        <dbReference type="ARBA" id="ARBA00022679"/>
    </source>
</evidence>
<keyword evidence="7" id="KW-0677">Repeat</keyword>
<evidence type="ECO:0000256" key="7">
    <source>
        <dbReference type="ARBA" id="ARBA00022737"/>
    </source>
</evidence>
<dbReference type="AlphaFoldDB" id="A0A381U0C0"/>
<proteinExistence type="predicted"/>
<sequence>MVTTALAADLALGESIAVNGVCLTVVEADAETFAAEISPETLRVTTLGILRVGHIVNLERSMRADARVGGHFVQGHVDAVGQVNGIRHESDFHRVTVTFPSELAPCLVNKGSVAVDGISLTVAALEKGNFAVQIVPFTWEHTNLSNKTVGETVNLECDIIGKYVARAMAIGEYFPPLRAEEQDD</sequence>
<dbReference type="InterPro" id="IPR001783">
    <property type="entry name" value="Lumazine-bd"/>
</dbReference>
<comment type="function">
    <text evidence="1">Catalyzes the dismutation of two molecules of 6,7-dimethyl-8-ribityllumazine, resulting in the formation of riboflavin and 5-amino-6-(D-ribitylamino)uracil.</text>
</comment>
<keyword evidence="6" id="KW-0808">Transferase</keyword>
<protein>
    <recommendedName>
        <fullName evidence="4">Riboflavin synthase</fullName>
        <ecNumber evidence="3">2.5.1.9</ecNumber>
    </recommendedName>
</protein>
<dbReference type="CDD" id="cd00402">
    <property type="entry name" value="Riboflavin_synthase_like"/>
    <property type="match status" value="1"/>
</dbReference>
<dbReference type="NCBIfam" id="TIGR00187">
    <property type="entry name" value="ribE"/>
    <property type="match status" value="1"/>
</dbReference>
<dbReference type="EC" id="2.5.1.9" evidence="3"/>
<dbReference type="PANTHER" id="PTHR21098">
    <property type="entry name" value="RIBOFLAVIN SYNTHASE ALPHA CHAIN"/>
    <property type="match status" value="1"/>
</dbReference>
<dbReference type="Pfam" id="PF00677">
    <property type="entry name" value="Lum_binding"/>
    <property type="match status" value="2"/>
</dbReference>
<dbReference type="InterPro" id="IPR026017">
    <property type="entry name" value="Lumazine-bd_dom"/>
</dbReference>
<feature type="domain" description="Lumazine-binding" evidence="8">
    <location>
        <begin position="1"/>
        <end position="71"/>
    </location>
</feature>
<evidence type="ECO:0000259" key="8">
    <source>
        <dbReference type="PROSITE" id="PS51177"/>
    </source>
</evidence>
<dbReference type="GO" id="GO:0009231">
    <property type="term" value="P:riboflavin biosynthetic process"/>
    <property type="evidence" value="ECO:0007669"/>
    <property type="project" value="UniProtKB-KW"/>
</dbReference>
<dbReference type="GO" id="GO:0004746">
    <property type="term" value="F:riboflavin synthase activity"/>
    <property type="evidence" value="ECO:0007669"/>
    <property type="project" value="UniProtKB-EC"/>
</dbReference>
<organism evidence="9">
    <name type="scientific">marine metagenome</name>
    <dbReference type="NCBI Taxonomy" id="408172"/>
    <lineage>
        <taxon>unclassified sequences</taxon>
        <taxon>metagenomes</taxon>
        <taxon>ecological metagenomes</taxon>
    </lineage>
</organism>
<dbReference type="PIRSF" id="PIRSF000498">
    <property type="entry name" value="Riboflavin_syn_A"/>
    <property type="match status" value="1"/>
</dbReference>
<dbReference type="NCBIfam" id="NF006767">
    <property type="entry name" value="PRK09289.1"/>
    <property type="match status" value="1"/>
</dbReference>
<keyword evidence="5" id="KW-0686">Riboflavin biosynthesis</keyword>
<dbReference type="EMBL" id="UINC01005416">
    <property type="protein sequence ID" value="SVA21191.1"/>
    <property type="molecule type" value="Genomic_DNA"/>
</dbReference>
<dbReference type="SUPFAM" id="SSF63380">
    <property type="entry name" value="Riboflavin synthase domain-like"/>
    <property type="match status" value="2"/>
</dbReference>